<name>A0ABU4QPN5_9ENTR</name>
<evidence type="ECO:0000256" key="1">
    <source>
        <dbReference type="ARBA" id="ARBA00004370"/>
    </source>
</evidence>
<dbReference type="SUPFAM" id="SSF54523">
    <property type="entry name" value="Pili subunits"/>
    <property type="match status" value="1"/>
</dbReference>
<evidence type="ECO:0000313" key="4">
    <source>
        <dbReference type="EMBL" id="MDX6041268.1"/>
    </source>
</evidence>
<dbReference type="Proteomes" id="UP001275664">
    <property type="component" value="Unassembled WGS sequence"/>
</dbReference>
<comment type="caution">
    <text evidence="4">The sequence shown here is derived from an EMBL/GenBank/DDBJ whole genome shotgun (WGS) entry which is preliminary data.</text>
</comment>
<proteinExistence type="predicted"/>
<feature type="transmembrane region" description="Helical" evidence="2">
    <location>
        <begin position="12"/>
        <end position="36"/>
    </location>
</feature>
<dbReference type="InterPro" id="IPR045584">
    <property type="entry name" value="Pilin-like"/>
</dbReference>
<accession>A0ABU4QPN5</accession>
<organism evidence="4 5">
    <name type="scientific">Scandinavium lactucae</name>
    <dbReference type="NCBI Taxonomy" id="3095028"/>
    <lineage>
        <taxon>Bacteria</taxon>
        <taxon>Pseudomonadati</taxon>
        <taxon>Pseudomonadota</taxon>
        <taxon>Gammaproteobacteria</taxon>
        <taxon>Enterobacterales</taxon>
        <taxon>Enterobacteriaceae</taxon>
        <taxon>Scandinavium</taxon>
    </lineage>
</organism>
<evidence type="ECO:0000256" key="2">
    <source>
        <dbReference type="SAM" id="Phobius"/>
    </source>
</evidence>
<dbReference type="Gene3D" id="3.30.1690.10">
    <property type="entry name" value="TcpA-like pilin"/>
    <property type="match status" value="1"/>
</dbReference>
<dbReference type="EMBL" id="JAWXRD010000031">
    <property type="protein sequence ID" value="MDX6041268.1"/>
    <property type="molecule type" value="Genomic_DNA"/>
</dbReference>
<dbReference type="Pfam" id="PF08805">
    <property type="entry name" value="PilS"/>
    <property type="match status" value="1"/>
</dbReference>
<keyword evidence="2" id="KW-1133">Transmembrane helix</keyword>
<protein>
    <submittedName>
        <fullName evidence="4">Type 4 pilus major pilin</fullName>
    </submittedName>
</protein>
<keyword evidence="2" id="KW-0812">Transmembrane</keyword>
<keyword evidence="5" id="KW-1185">Reference proteome</keyword>
<evidence type="ECO:0000313" key="5">
    <source>
        <dbReference type="Proteomes" id="UP001275664"/>
    </source>
</evidence>
<keyword evidence="2" id="KW-0472">Membrane</keyword>
<feature type="domain" description="Type 4 secretion system PilS N-terminal" evidence="3">
    <location>
        <begin position="47"/>
        <end position="196"/>
    </location>
</feature>
<evidence type="ECO:0000259" key="3">
    <source>
        <dbReference type="Pfam" id="PF08805"/>
    </source>
</evidence>
<reference evidence="4 5" key="1">
    <citation type="submission" date="2023-11" db="EMBL/GenBank/DDBJ databases">
        <title>Scandinavium wanjuensis sp. nov., isolated from lettuce South Korea.</title>
        <authorList>
            <person name="Park J."/>
            <person name="Park S."/>
            <person name="Oh K.K."/>
            <person name="Cho G.S."/>
            <person name="Franz C.M.A.P."/>
        </authorList>
    </citation>
    <scope>NUCLEOTIDE SEQUENCE [LARGE SCALE GENOMIC DNA]</scope>
    <source>
        <strain evidence="4 5">V105_6</strain>
    </source>
</reference>
<dbReference type="RefSeq" id="WP_319786350.1">
    <property type="nucleotide sequence ID" value="NZ_JAWXRD010000031.1"/>
</dbReference>
<dbReference type="InterPro" id="IPR014911">
    <property type="entry name" value="PilS_N"/>
</dbReference>
<sequence length="197" mass="20038">MELLRTPSRSAVHRGAITLLEAAIYIVIALVVLAIAMTQGGGLFNRNDASTEFSNSAELMSNARSMLKTSGIYNFSGADTMTGALIQFGGAPANMTVVGTKSSGTAKLQNLWGGAVTLLPVATSGGQKSTFSLTYAAVPQEACVTLATKMSAAPNVVTTQVNGTTNNGPVAANAIGAQCTADNGSVGQNTLIFTSNT</sequence>
<comment type="subcellular location">
    <subcellularLocation>
        <location evidence="1">Membrane</location>
    </subcellularLocation>
</comment>
<gene>
    <name evidence="4" type="ORF">SIK69_13830</name>
</gene>